<evidence type="ECO:0000256" key="2">
    <source>
        <dbReference type="SAM" id="SignalP"/>
    </source>
</evidence>
<gene>
    <name evidence="3" type="ORF">FRACYDRAFT_219690</name>
</gene>
<accession>A0A1E7F0M1</accession>
<dbReference type="KEGG" id="fcy:FRACYDRAFT_219690"/>
<keyword evidence="4" id="KW-1185">Reference proteome</keyword>
<evidence type="ECO:0000256" key="1">
    <source>
        <dbReference type="SAM" id="MobiDB-lite"/>
    </source>
</evidence>
<dbReference type="AlphaFoldDB" id="A0A1E7F0M1"/>
<sequence length="217" mass="23593">MTTSAAAAALFFPSFSSPAVAGVAEIDKSTGSLYTPKKQMLAGGSEAARGGIPVRNTFDGSPGEKLKSGEQIQTVYETRFIAYLSRFLINFDDAANSFWKTSITSSSSEDSISKSTIDYKFAEFSESVEIGLADYFIGPYGSYSSLSAMKAGINAKYQAKSGRYDDNKNNKGRSYNIGERIMKKLALSSSRKTRSGKSNFEVRKETTARDRFAKKGV</sequence>
<keyword evidence="2" id="KW-0732">Signal</keyword>
<dbReference type="InParanoid" id="A0A1E7F0M1"/>
<feature type="non-terminal residue" evidence="3">
    <location>
        <position position="217"/>
    </location>
</feature>
<feature type="signal peptide" evidence="2">
    <location>
        <begin position="1"/>
        <end position="21"/>
    </location>
</feature>
<protein>
    <submittedName>
        <fullName evidence="3">Uncharacterized protein</fullName>
    </submittedName>
</protein>
<dbReference type="Proteomes" id="UP000095751">
    <property type="component" value="Unassembled WGS sequence"/>
</dbReference>
<proteinExistence type="predicted"/>
<dbReference type="EMBL" id="KV784366">
    <property type="protein sequence ID" value="OEU11677.1"/>
    <property type="molecule type" value="Genomic_DNA"/>
</dbReference>
<feature type="chain" id="PRO_5009192474" evidence="2">
    <location>
        <begin position="22"/>
        <end position="217"/>
    </location>
</feature>
<feature type="compositionally biased region" description="Basic and acidic residues" evidence="1">
    <location>
        <begin position="200"/>
        <end position="217"/>
    </location>
</feature>
<reference evidence="3 4" key="1">
    <citation type="submission" date="2016-09" db="EMBL/GenBank/DDBJ databases">
        <title>Extensive genetic diversity and differential bi-allelic expression allows diatom success in the polar Southern Ocean.</title>
        <authorList>
            <consortium name="DOE Joint Genome Institute"/>
            <person name="Mock T."/>
            <person name="Otillar R.P."/>
            <person name="Strauss J."/>
            <person name="Dupont C."/>
            <person name="Frickenhaus S."/>
            <person name="Maumus F."/>
            <person name="Mcmullan M."/>
            <person name="Sanges R."/>
            <person name="Schmutz J."/>
            <person name="Toseland A."/>
            <person name="Valas R."/>
            <person name="Veluchamy A."/>
            <person name="Ward B.J."/>
            <person name="Allen A."/>
            <person name="Barry K."/>
            <person name="Falciatore A."/>
            <person name="Ferrante M."/>
            <person name="Fortunato A.E."/>
            <person name="Gloeckner G."/>
            <person name="Gruber A."/>
            <person name="Hipkin R."/>
            <person name="Janech M."/>
            <person name="Kroth P."/>
            <person name="Leese F."/>
            <person name="Lindquist E."/>
            <person name="Lyon B.R."/>
            <person name="Martin J."/>
            <person name="Mayer C."/>
            <person name="Parker M."/>
            <person name="Quesneville H."/>
            <person name="Raymond J."/>
            <person name="Uhlig C."/>
            <person name="Valentin K.U."/>
            <person name="Worden A.Z."/>
            <person name="Armbrust E.V."/>
            <person name="Bowler C."/>
            <person name="Green B."/>
            <person name="Moulton V."/>
            <person name="Van Oosterhout C."/>
            <person name="Grigoriev I."/>
        </authorList>
    </citation>
    <scope>NUCLEOTIDE SEQUENCE [LARGE SCALE GENOMIC DNA]</scope>
    <source>
        <strain evidence="3 4">CCMP1102</strain>
    </source>
</reference>
<dbReference type="OrthoDB" id="427452at2759"/>
<organism evidence="3 4">
    <name type="scientific">Fragilariopsis cylindrus CCMP1102</name>
    <dbReference type="NCBI Taxonomy" id="635003"/>
    <lineage>
        <taxon>Eukaryota</taxon>
        <taxon>Sar</taxon>
        <taxon>Stramenopiles</taxon>
        <taxon>Ochrophyta</taxon>
        <taxon>Bacillariophyta</taxon>
        <taxon>Bacillariophyceae</taxon>
        <taxon>Bacillariophycidae</taxon>
        <taxon>Bacillariales</taxon>
        <taxon>Bacillariaceae</taxon>
        <taxon>Fragilariopsis</taxon>
    </lineage>
</organism>
<name>A0A1E7F0M1_9STRA</name>
<evidence type="ECO:0000313" key="4">
    <source>
        <dbReference type="Proteomes" id="UP000095751"/>
    </source>
</evidence>
<evidence type="ECO:0000313" key="3">
    <source>
        <dbReference type="EMBL" id="OEU11677.1"/>
    </source>
</evidence>
<feature type="region of interest" description="Disordered" evidence="1">
    <location>
        <begin position="187"/>
        <end position="217"/>
    </location>
</feature>